<dbReference type="KEGG" id="smus:C7J88_07420"/>
<dbReference type="Proteomes" id="UP000243706">
    <property type="component" value="Chromosome 1"/>
</dbReference>
<sequence>MFSDFKDFNKNESFARLQNRVNNIQELMNSAVQYKMYRNPYTDEIVTGTTKGSTFEDGLAAKTSLIRSQKLIYELHEYIKDEFISYGIKPSLVFPPKNKAKPEITISGRFKQKQQDVCIVPDDIDNKLEKIDWGILKHSNKESKYGSYKEERILCVNLRSQLSSLNKNTDTLFERMIAEPLNLHLQYPKLVTGELYMIPVFEYDETAMHQNKVKFKNKVTNLAKYISFFSELNGYSSTNVEKEPFKYNHAGLLIVDFSREIPKIYTCTDELKQDNLIEQDYSLELAEISPIDLPYKLLKEYKTFHDEGYILK</sequence>
<dbReference type="REBASE" id="216052">
    <property type="entry name" value="Smu13833IP"/>
</dbReference>
<keyword evidence="2" id="KW-0255">Endonuclease</keyword>
<evidence type="ECO:0000313" key="3">
    <source>
        <dbReference type="Proteomes" id="UP000243706"/>
    </source>
</evidence>
<reference evidence="1" key="1">
    <citation type="journal article" date="2014" name="Int. J. Syst. Evol. Microbiol.">
        <title>Complete genome of a new Firmicutes species belonging to the dominant human colonic microbiota ('Ruminococcus bicirculans') reveals two chromosomes and a selective capacity to utilize plant glucans.</title>
        <authorList>
            <consortium name="NISC Comparative Sequencing Program"/>
            <person name="Wegmann U."/>
            <person name="Louis P."/>
            <person name="Goesmann A."/>
            <person name="Henrissat B."/>
            <person name="Duncan S.H."/>
            <person name="Flint H.J."/>
        </authorList>
    </citation>
    <scope>NUCLEOTIDE SEQUENCE</scope>
    <source>
        <strain evidence="1">CCM 4175</strain>
    </source>
</reference>
<gene>
    <name evidence="1" type="ORF">GCM10007183_03330</name>
    <name evidence="2" type="ORF">SAMEA4412661_00050</name>
</gene>
<protein>
    <submittedName>
        <fullName evidence="2">Putative restriction endonuclease</fullName>
    </submittedName>
</protein>
<keyword evidence="4" id="KW-1185">Reference proteome</keyword>
<reference evidence="2 3" key="2">
    <citation type="submission" date="2017-06" db="EMBL/GenBank/DDBJ databases">
        <authorList>
            <consortium name="Pathogen Informatics"/>
        </authorList>
    </citation>
    <scope>NUCLEOTIDE SEQUENCE [LARGE SCALE GENOMIC DNA]</scope>
    <source>
        <strain evidence="2 3">NCTC13833</strain>
    </source>
</reference>
<dbReference type="AlphaFoldDB" id="A0A240BRU4"/>
<organism evidence="2 3">
    <name type="scientific">Staphylococcus muscae</name>
    <dbReference type="NCBI Taxonomy" id="1294"/>
    <lineage>
        <taxon>Bacteria</taxon>
        <taxon>Bacillati</taxon>
        <taxon>Bacillota</taxon>
        <taxon>Bacilli</taxon>
        <taxon>Bacillales</taxon>
        <taxon>Staphylococcaceae</taxon>
        <taxon>Staphylococcus</taxon>
    </lineage>
</organism>
<dbReference type="GO" id="GO:0004519">
    <property type="term" value="F:endonuclease activity"/>
    <property type="evidence" value="ECO:0007669"/>
    <property type="project" value="UniProtKB-KW"/>
</dbReference>
<reference evidence="1" key="4">
    <citation type="submission" date="2024-05" db="EMBL/GenBank/DDBJ databases">
        <authorList>
            <person name="Sun Q."/>
            <person name="Sedlacek I."/>
        </authorList>
    </citation>
    <scope>NUCLEOTIDE SEQUENCE</scope>
    <source>
        <strain evidence="1">CCM 4175</strain>
    </source>
</reference>
<reference evidence="4" key="3">
    <citation type="journal article" date="2019" name="Int. J. Syst. Evol. Microbiol.">
        <title>The Global Catalogue of Microorganisms (GCM) 10K type strain sequencing project: providing services to taxonomists for standard genome sequencing and annotation.</title>
        <authorList>
            <consortium name="The Broad Institute Genomics Platform"/>
            <consortium name="The Broad Institute Genome Sequencing Center for Infectious Disease"/>
            <person name="Wu L."/>
            <person name="Ma J."/>
        </authorList>
    </citation>
    <scope>NUCLEOTIDE SEQUENCE [LARGE SCALE GENOMIC DNA]</scope>
    <source>
        <strain evidence="4">CCM 4175</strain>
    </source>
</reference>
<dbReference type="EMBL" id="BMCB01000002">
    <property type="protein sequence ID" value="GGA82453.1"/>
    <property type="molecule type" value="Genomic_DNA"/>
</dbReference>
<proteinExistence type="predicted"/>
<keyword evidence="2" id="KW-0540">Nuclease</keyword>
<accession>A0A240BRU4</accession>
<evidence type="ECO:0000313" key="4">
    <source>
        <dbReference type="Proteomes" id="UP000652995"/>
    </source>
</evidence>
<dbReference type="OrthoDB" id="1115265at2"/>
<dbReference type="RefSeq" id="WP_095115001.1">
    <property type="nucleotide sequence ID" value="NZ_BMCB01000002.1"/>
</dbReference>
<evidence type="ECO:0000313" key="2">
    <source>
        <dbReference type="EMBL" id="SNV98320.1"/>
    </source>
</evidence>
<dbReference type="Proteomes" id="UP000652995">
    <property type="component" value="Unassembled WGS sequence"/>
</dbReference>
<name>A0A240BRU4_9STAP</name>
<evidence type="ECO:0000313" key="1">
    <source>
        <dbReference type="EMBL" id="GGA82453.1"/>
    </source>
</evidence>
<keyword evidence="2" id="KW-0378">Hydrolase</keyword>
<dbReference type="EMBL" id="LT906464">
    <property type="protein sequence ID" value="SNV98320.1"/>
    <property type="molecule type" value="Genomic_DNA"/>
</dbReference>